<evidence type="ECO:0000313" key="3">
    <source>
        <dbReference type="Proteomes" id="UP001279734"/>
    </source>
</evidence>
<protein>
    <submittedName>
        <fullName evidence="2">Uncharacterized protein</fullName>
    </submittedName>
</protein>
<dbReference type="EMBL" id="BSYO01000029">
    <property type="protein sequence ID" value="GMH25398.1"/>
    <property type="molecule type" value="Genomic_DNA"/>
</dbReference>
<feature type="compositionally biased region" description="Low complexity" evidence="1">
    <location>
        <begin position="20"/>
        <end position="36"/>
    </location>
</feature>
<name>A0AAD3T8K3_NEPGR</name>
<gene>
    <name evidence="2" type="ORF">Nepgr_027241</name>
</gene>
<dbReference type="AlphaFoldDB" id="A0AAD3T8K3"/>
<proteinExistence type="predicted"/>
<sequence>MVPSDASALTPAGVGISGLPSVSSRPPTSRTATGSPLLGFLADPYPPLKRGATLPAQGPDAEFLARSPPAGLFQENSAFDILGAEASTASAALDFGVAPVDAVRASPSSISSALQVSFVGSLKDSWLSVVKQGKPGGIPGSDSLIPRMLDGSPPLKFYHPDKIEDGVASITPPIDVLTQGENASNMKEPAGNLQGILAPTAYGQQAQHKNIRPAAKVPQLHATAARKHSSSSSKTLPSVAALLQLAISKMHYNRQPLNHTNGSTHWPSRSTKYAVPGVGFKHGNEVRYQWKPIKCRVCRKFGHATSQCNTSTKSSKVKLCSKKLEDLLPTPSIGDTPVGKLKAPSVKVVRFAPEIISSATPNCASRYRKIAPCSDIHHPIVFRRSNLGLKDSMVDPVDAVPKVASSPLAPPVDTPADDVAPSTYGSSNRGVAKGLVCRLLVDSQTPLDDAVSSIVALPIPGFCRVLSGPVSLSLSQGRLFRNHDGLRPIWHCCHGTSIAAFILRHGIVIPIQDLRLGWPADVDFYSSLDLWLSWIY</sequence>
<feature type="region of interest" description="Disordered" evidence="1">
    <location>
        <begin position="15"/>
        <end position="38"/>
    </location>
</feature>
<comment type="caution">
    <text evidence="2">The sequence shown here is derived from an EMBL/GenBank/DDBJ whole genome shotgun (WGS) entry which is preliminary data.</text>
</comment>
<reference evidence="2" key="1">
    <citation type="submission" date="2023-05" db="EMBL/GenBank/DDBJ databases">
        <title>Nepenthes gracilis genome sequencing.</title>
        <authorList>
            <person name="Fukushima K."/>
        </authorList>
    </citation>
    <scope>NUCLEOTIDE SEQUENCE</scope>
    <source>
        <strain evidence="2">SING2019-196</strain>
    </source>
</reference>
<evidence type="ECO:0000313" key="2">
    <source>
        <dbReference type="EMBL" id="GMH25398.1"/>
    </source>
</evidence>
<keyword evidence="3" id="KW-1185">Reference proteome</keyword>
<accession>A0AAD3T8K3</accession>
<feature type="region of interest" description="Disordered" evidence="1">
    <location>
        <begin position="405"/>
        <end position="425"/>
    </location>
</feature>
<dbReference type="Proteomes" id="UP001279734">
    <property type="component" value="Unassembled WGS sequence"/>
</dbReference>
<evidence type="ECO:0000256" key="1">
    <source>
        <dbReference type="SAM" id="MobiDB-lite"/>
    </source>
</evidence>
<organism evidence="2 3">
    <name type="scientific">Nepenthes gracilis</name>
    <name type="common">Slender pitcher plant</name>
    <dbReference type="NCBI Taxonomy" id="150966"/>
    <lineage>
        <taxon>Eukaryota</taxon>
        <taxon>Viridiplantae</taxon>
        <taxon>Streptophyta</taxon>
        <taxon>Embryophyta</taxon>
        <taxon>Tracheophyta</taxon>
        <taxon>Spermatophyta</taxon>
        <taxon>Magnoliopsida</taxon>
        <taxon>eudicotyledons</taxon>
        <taxon>Gunneridae</taxon>
        <taxon>Pentapetalae</taxon>
        <taxon>Caryophyllales</taxon>
        <taxon>Nepenthaceae</taxon>
        <taxon>Nepenthes</taxon>
    </lineage>
</organism>